<dbReference type="Pfam" id="PF01636">
    <property type="entry name" value="APH"/>
    <property type="match status" value="1"/>
</dbReference>
<dbReference type="AlphaFoldDB" id="A0ABD5ELT4"/>
<feature type="compositionally biased region" description="Basic and acidic residues" evidence="1">
    <location>
        <begin position="245"/>
        <end position="254"/>
    </location>
</feature>
<keyword evidence="4" id="KW-1185">Reference proteome</keyword>
<feature type="domain" description="Aminoglycoside phosphotransferase" evidence="2">
    <location>
        <begin position="96"/>
        <end position="221"/>
    </location>
</feature>
<organism evidence="3 4">
    <name type="scientific">Streptomyces doudnae</name>
    <dbReference type="NCBI Taxonomy" id="3075536"/>
    <lineage>
        <taxon>Bacteria</taxon>
        <taxon>Bacillati</taxon>
        <taxon>Actinomycetota</taxon>
        <taxon>Actinomycetes</taxon>
        <taxon>Kitasatosporales</taxon>
        <taxon>Streptomycetaceae</taxon>
        <taxon>Streptomyces</taxon>
    </lineage>
</organism>
<protein>
    <submittedName>
        <fullName evidence="3">RIO1 family regulatory kinase/ATPase</fullName>
    </submittedName>
</protein>
<evidence type="ECO:0000313" key="3">
    <source>
        <dbReference type="EMBL" id="MDT0435653.1"/>
    </source>
</evidence>
<sequence>MTHIPWAGLPAHIHDAVTTRHGTITAVRDITAGFNCHAAAVLDTGSGALFVKATRGHSAGHDREAAVAPHTGPAAPALLWRTTSSCSSWDWDLIAFHAVDGLHADLTPGSPHLAAVADLLTAAELPAPSTPHLPSWSDQWAAHATPGELEQLHGTHLVHGDINPHNLLADSTRIWLVDWALAARGPAWADTAETAIRLIEDGHTAAGASAWASTVPAWRAADPAAVALWAELRCRALTAAVGPDGARRSNDRHQALATERAQGAPAA</sequence>
<dbReference type="Proteomes" id="UP001183535">
    <property type="component" value="Unassembled WGS sequence"/>
</dbReference>
<dbReference type="SUPFAM" id="SSF56112">
    <property type="entry name" value="Protein kinase-like (PK-like)"/>
    <property type="match status" value="1"/>
</dbReference>
<name>A0ABD5ELT4_9ACTN</name>
<comment type="caution">
    <text evidence="3">The sequence shown here is derived from an EMBL/GenBank/DDBJ whole genome shotgun (WGS) entry which is preliminary data.</text>
</comment>
<dbReference type="InterPro" id="IPR011009">
    <property type="entry name" value="Kinase-like_dom_sf"/>
</dbReference>
<evidence type="ECO:0000259" key="2">
    <source>
        <dbReference type="Pfam" id="PF01636"/>
    </source>
</evidence>
<dbReference type="Gene3D" id="3.90.1200.10">
    <property type="match status" value="1"/>
</dbReference>
<evidence type="ECO:0000313" key="4">
    <source>
        <dbReference type="Proteomes" id="UP001183535"/>
    </source>
</evidence>
<accession>A0ABD5ELT4</accession>
<evidence type="ECO:0000256" key="1">
    <source>
        <dbReference type="SAM" id="MobiDB-lite"/>
    </source>
</evidence>
<proteinExistence type="predicted"/>
<gene>
    <name evidence="3" type="ORF">RM877_13255</name>
</gene>
<feature type="region of interest" description="Disordered" evidence="1">
    <location>
        <begin position="243"/>
        <end position="267"/>
    </location>
</feature>
<dbReference type="EMBL" id="JAVRES010000004">
    <property type="protein sequence ID" value="MDT0435653.1"/>
    <property type="molecule type" value="Genomic_DNA"/>
</dbReference>
<reference evidence="4" key="1">
    <citation type="submission" date="2023-07" db="EMBL/GenBank/DDBJ databases">
        <title>30 novel species of actinomycetes from the DSMZ collection.</title>
        <authorList>
            <person name="Nouioui I."/>
        </authorList>
    </citation>
    <scope>NUCLEOTIDE SEQUENCE [LARGE SCALE GENOMIC DNA]</scope>
    <source>
        <strain evidence="4">DSM 41981</strain>
    </source>
</reference>
<dbReference type="InterPro" id="IPR002575">
    <property type="entry name" value="Aminoglycoside_PTrfase"/>
</dbReference>
<dbReference type="RefSeq" id="WP_093824410.1">
    <property type="nucleotide sequence ID" value="NZ_JAVRES010000004.1"/>
</dbReference>